<protein>
    <submittedName>
        <fullName evidence="6">Speedy protein A</fullName>
    </submittedName>
</protein>
<dbReference type="PANTHER" id="PTHR31545:SF5">
    <property type="entry name" value="SPEEDY PROTEIN A"/>
    <property type="match status" value="1"/>
</dbReference>
<evidence type="ECO:0000256" key="3">
    <source>
        <dbReference type="SAM" id="Phobius"/>
    </source>
</evidence>
<dbReference type="AlphaFoldDB" id="A0A183K7L6"/>
<keyword evidence="5" id="KW-1185">Reference proteome</keyword>
<dbReference type="InterPro" id="IPR020984">
    <property type="entry name" value="Speedy"/>
</dbReference>
<keyword evidence="3" id="KW-0812">Transmembrane</keyword>
<comment type="similarity">
    <text evidence="1">Belongs to the Speedy/Ringo family.</text>
</comment>
<dbReference type="Pfam" id="PF11357">
    <property type="entry name" value="Spy1"/>
    <property type="match status" value="1"/>
</dbReference>
<name>A0A183K7L6_9TREM</name>
<proteinExistence type="inferred from homology"/>
<organism evidence="6">
    <name type="scientific">Schistosoma curassoni</name>
    <dbReference type="NCBI Taxonomy" id="6186"/>
    <lineage>
        <taxon>Eukaryota</taxon>
        <taxon>Metazoa</taxon>
        <taxon>Spiralia</taxon>
        <taxon>Lophotrochozoa</taxon>
        <taxon>Platyhelminthes</taxon>
        <taxon>Trematoda</taxon>
        <taxon>Digenea</taxon>
        <taxon>Strigeidida</taxon>
        <taxon>Schistosomatoidea</taxon>
        <taxon>Schistosomatidae</taxon>
        <taxon>Schistosoma</taxon>
    </lineage>
</organism>
<dbReference type="PANTHER" id="PTHR31545">
    <property type="entry name" value="SEEDY PROTEIN A/C FAMILY MEMBER"/>
    <property type="match status" value="1"/>
</dbReference>
<gene>
    <name evidence="4" type="ORF">SCUD_LOCUS10994</name>
</gene>
<dbReference type="Proteomes" id="UP000279833">
    <property type="component" value="Unassembled WGS sequence"/>
</dbReference>
<keyword evidence="3" id="KW-0472">Membrane</keyword>
<evidence type="ECO:0000313" key="4">
    <source>
        <dbReference type="EMBL" id="VDP42513.1"/>
    </source>
</evidence>
<accession>A0A183K7L6</accession>
<dbReference type="STRING" id="6186.A0A183K7L6"/>
<reference evidence="4 5" key="2">
    <citation type="submission" date="2018-11" db="EMBL/GenBank/DDBJ databases">
        <authorList>
            <consortium name="Pathogen Informatics"/>
        </authorList>
    </citation>
    <scope>NUCLEOTIDE SEQUENCE [LARGE SCALE GENOMIC DNA]</scope>
    <source>
        <strain evidence="4">Dakar</strain>
        <strain evidence="5">Dakar, Senegal</strain>
    </source>
</reference>
<dbReference type="InterPro" id="IPR052316">
    <property type="entry name" value="Speedy-Ringo_regulator"/>
</dbReference>
<feature type="transmembrane region" description="Helical" evidence="3">
    <location>
        <begin position="82"/>
        <end position="99"/>
    </location>
</feature>
<dbReference type="GO" id="GO:0019901">
    <property type="term" value="F:protein kinase binding"/>
    <property type="evidence" value="ECO:0007669"/>
    <property type="project" value="InterPro"/>
</dbReference>
<evidence type="ECO:0000313" key="6">
    <source>
        <dbReference type="WBParaSite" id="SCUD_0001099401-mRNA-1"/>
    </source>
</evidence>
<sequence length="369" mass="42851">MSIVWFDSISRQRNPCKRPSENNNFCNKKRKNYRHTPISKKSQIIQSSGPNSVTHSPCVVAPSIQKLRENILNAYVVKETEMIAFFHLLGIIIFVLISFNPKRIPQLKSFLPSTCASNMRTMYLVHDIEEDDGDHKYEILPWALGSFWQQKISSFSRQKEALWARMDYRAVVSYRCCKELMSIFPSHPVWGRNRLPHHGGAIRAYLKPTDSNIPQGPKSLPRLCDACKLFYARDTVPKCLIASENFLTPENSPNLNDSAFHSLFEGKNYKFAKISKIKDDSFSSFRNENGPNMNTGFQSYNSCCNESWLSQETYCYERINEIINIRDIMETKIFYEALRFSILFNYNTIDNNNNNSNDQIHNKTQIYLQ</sequence>
<dbReference type="EMBL" id="UZAK01034115">
    <property type="protein sequence ID" value="VDP42513.1"/>
    <property type="molecule type" value="Genomic_DNA"/>
</dbReference>
<dbReference type="WBParaSite" id="SCUD_0001099401-mRNA-1">
    <property type="protein sequence ID" value="SCUD_0001099401-mRNA-1"/>
    <property type="gene ID" value="SCUD_0001099401"/>
</dbReference>
<evidence type="ECO:0000256" key="2">
    <source>
        <dbReference type="ARBA" id="ARBA00023306"/>
    </source>
</evidence>
<keyword evidence="3" id="KW-1133">Transmembrane helix</keyword>
<reference evidence="6" key="1">
    <citation type="submission" date="2016-06" db="UniProtKB">
        <authorList>
            <consortium name="WormBaseParasite"/>
        </authorList>
    </citation>
    <scope>IDENTIFICATION</scope>
</reference>
<keyword evidence="2" id="KW-0131">Cell cycle</keyword>
<evidence type="ECO:0000313" key="5">
    <source>
        <dbReference type="Proteomes" id="UP000279833"/>
    </source>
</evidence>
<evidence type="ECO:0000256" key="1">
    <source>
        <dbReference type="ARBA" id="ARBA00010932"/>
    </source>
</evidence>